<reference evidence="1 2" key="1">
    <citation type="submission" date="2013-01" db="EMBL/GenBank/DDBJ databases">
        <authorList>
            <person name="Harkins D.M."/>
            <person name="Durkin A.S."/>
            <person name="Brinkac L.M."/>
            <person name="Haft D.H."/>
            <person name="Selengut J.D."/>
            <person name="Sanka R."/>
            <person name="DePew J."/>
            <person name="Purushe J."/>
            <person name="Matthias M.A."/>
            <person name="Vinetz J.M."/>
            <person name="Sutton G.G."/>
            <person name="Nierman W.C."/>
            <person name="Fouts D.E."/>
        </authorList>
    </citation>
    <scope>NUCLEOTIDE SEQUENCE [LARGE SCALE GENOMIC DNA]</scope>
    <source>
        <strain evidence="1 2">ZUN179</strain>
    </source>
</reference>
<dbReference type="EMBL" id="AHOQ02000032">
    <property type="protein sequence ID" value="EMO45207.1"/>
    <property type="molecule type" value="Genomic_DNA"/>
</dbReference>
<dbReference type="AlphaFoldDB" id="M6UJ97"/>
<sequence length="39" mass="4612">MNIDKDIRTGFSNEFQNLRHFLNVFSGAEWRRDRTSGPV</sequence>
<accession>M6UJ97</accession>
<comment type="caution">
    <text evidence="1">The sequence shown here is derived from an EMBL/GenBank/DDBJ whole genome shotgun (WGS) entry which is preliminary data.</text>
</comment>
<organism evidence="1 2">
    <name type="scientific">Leptospira santarosai str. ZUN179</name>
    <dbReference type="NCBI Taxonomy" id="1049985"/>
    <lineage>
        <taxon>Bacteria</taxon>
        <taxon>Pseudomonadati</taxon>
        <taxon>Spirochaetota</taxon>
        <taxon>Spirochaetia</taxon>
        <taxon>Leptospirales</taxon>
        <taxon>Leptospiraceae</taxon>
        <taxon>Leptospira</taxon>
    </lineage>
</organism>
<protein>
    <submittedName>
        <fullName evidence="1">Uncharacterized protein</fullName>
    </submittedName>
</protein>
<gene>
    <name evidence="1" type="ORF">LEP1GSC187_1719</name>
</gene>
<proteinExistence type="predicted"/>
<name>M6UJ97_9LEPT</name>
<evidence type="ECO:0000313" key="1">
    <source>
        <dbReference type="EMBL" id="EMO45207.1"/>
    </source>
</evidence>
<evidence type="ECO:0000313" key="2">
    <source>
        <dbReference type="Proteomes" id="UP000012160"/>
    </source>
</evidence>
<dbReference type="Proteomes" id="UP000012160">
    <property type="component" value="Unassembled WGS sequence"/>
</dbReference>